<dbReference type="STRING" id="1802114.A2719_04420"/>
<accession>A0A1G2G379</accession>
<comment type="caution">
    <text evidence="6">The sequence shown here is derived from an EMBL/GenBank/DDBJ whole genome shotgun (WGS) entry which is preliminary data.</text>
</comment>
<dbReference type="InterPro" id="IPR003689">
    <property type="entry name" value="ZIP"/>
</dbReference>
<keyword evidence="4 5" id="KW-0472">Membrane</keyword>
<evidence type="ECO:0000256" key="4">
    <source>
        <dbReference type="ARBA" id="ARBA00023136"/>
    </source>
</evidence>
<comment type="subcellular location">
    <subcellularLocation>
        <location evidence="1">Membrane</location>
        <topology evidence="1">Multi-pass membrane protein</topology>
    </subcellularLocation>
</comment>
<dbReference type="EMBL" id="MHNK01000003">
    <property type="protein sequence ID" value="OGZ44410.1"/>
    <property type="molecule type" value="Genomic_DNA"/>
</dbReference>
<evidence type="ECO:0000256" key="2">
    <source>
        <dbReference type="ARBA" id="ARBA00022692"/>
    </source>
</evidence>
<feature type="transmembrane region" description="Helical" evidence="5">
    <location>
        <begin position="36"/>
        <end position="54"/>
    </location>
</feature>
<dbReference type="InterPro" id="IPR050799">
    <property type="entry name" value="ZIP_Transporter"/>
</dbReference>
<proteinExistence type="predicted"/>
<gene>
    <name evidence="6" type="ORF">A2719_04420</name>
</gene>
<evidence type="ECO:0000313" key="6">
    <source>
        <dbReference type="EMBL" id="OGZ44410.1"/>
    </source>
</evidence>
<keyword evidence="2 5" id="KW-0812">Transmembrane</keyword>
<feature type="transmembrane region" description="Helical" evidence="5">
    <location>
        <begin position="166"/>
        <end position="188"/>
    </location>
</feature>
<sequence>MSQVILYGLIGSLISLLGGLLLLWRADVAKKITNILLAFGAGTFIGIALLDILPEAVEMVDEPDNIFLAAAIGFAAFFAFERYFMKHMKLGTAKHDHGEHVESLPWMLVAGDTGHNFLDGVVIALAYIANPALGLPTAIAIALHEIPQEIADFAILLDRGWSKTKVIAVNILSALAAFVGIAVAYIALPFLETSLPILLGLVAGVFIYIAASQLVPEIHHRAGHEHANRILLAFVIGIILIWYLVSLSH</sequence>
<dbReference type="GO" id="GO:0005886">
    <property type="term" value="C:plasma membrane"/>
    <property type="evidence" value="ECO:0007669"/>
    <property type="project" value="TreeGrafter"/>
</dbReference>
<dbReference type="Proteomes" id="UP000177480">
    <property type="component" value="Unassembled WGS sequence"/>
</dbReference>
<evidence type="ECO:0000256" key="5">
    <source>
        <dbReference type="SAM" id="Phobius"/>
    </source>
</evidence>
<dbReference type="GO" id="GO:0030003">
    <property type="term" value="P:intracellular monoatomic cation homeostasis"/>
    <property type="evidence" value="ECO:0007669"/>
    <property type="project" value="TreeGrafter"/>
</dbReference>
<name>A0A1G2G379_9BACT</name>
<feature type="transmembrane region" description="Helical" evidence="5">
    <location>
        <begin position="194"/>
        <end position="215"/>
    </location>
</feature>
<feature type="transmembrane region" description="Helical" evidence="5">
    <location>
        <begin position="66"/>
        <end position="84"/>
    </location>
</feature>
<dbReference type="GO" id="GO:0071578">
    <property type="term" value="P:zinc ion import across plasma membrane"/>
    <property type="evidence" value="ECO:0007669"/>
    <property type="project" value="TreeGrafter"/>
</dbReference>
<dbReference type="PANTHER" id="PTHR12191">
    <property type="entry name" value="SOLUTE CARRIER FAMILY 39"/>
    <property type="match status" value="1"/>
</dbReference>
<organism evidence="6 7">
    <name type="scientific">Candidatus Ryanbacteria bacterium RIFCSPHIGHO2_01_FULL_45_22</name>
    <dbReference type="NCBI Taxonomy" id="1802114"/>
    <lineage>
        <taxon>Bacteria</taxon>
        <taxon>Candidatus Ryaniibacteriota</taxon>
    </lineage>
</organism>
<feature type="transmembrane region" description="Helical" evidence="5">
    <location>
        <begin position="227"/>
        <end position="245"/>
    </location>
</feature>
<evidence type="ECO:0000256" key="3">
    <source>
        <dbReference type="ARBA" id="ARBA00022989"/>
    </source>
</evidence>
<evidence type="ECO:0008006" key="8">
    <source>
        <dbReference type="Google" id="ProtNLM"/>
    </source>
</evidence>
<dbReference type="Pfam" id="PF02535">
    <property type="entry name" value="Zip"/>
    <property type="match status" value="1"/>
</dbReference>
<dbReference type="AlphaFoldDB" id="A0A1G2G379"/>
<dbReference type="GO" id="GO:0005385">
    <property type="term" value="F:zinc ion transmembrane transporter activity"/>
    <property type="evidence" value="ECO:0007669"/>
    <property type="project" value="TreeGrafter"/>
</dbReference>
<dbReference type="GO" id="GO:0140410">
    <property type="term" value="F:monoatomic cation:bicarbonate symporter activity"/>
    <property type="evidence" value="ECO:0007669"/>
    <property type="project" value="TreeGrafter"/>
</dbReference>
<keyword evidence="3 5" id="KW-1133">Transmembrane helix</keyword>
<feature type="transmembrane region" description="Helical" evidence="5">
    <location>
        <begin position="6"/>
        <end position="24"/>
    </location>
</feature>
<evidence type="ECO:0000256" key="1">
    <source>
        <dbReference type="ARBA" id="ARBA00004141"/>
    </source>
</evidence>
<dbReference type="PANTHER" id="PTHR12191:SF37">
    <property type="entry name" value="ZINC TRANSPORTER FOI"/>
    <property type="match status" value="1"/>
</dbReference>
<evidence type="ECO:0000313" key="7">
    <source>
        <dbReference type="Proteomes" id="UP000177480"/>
    </source>
</evidence>
<protein>
    <recommendedName>
        <fullName evidence="8">ZIP zinc transporter</fullName>
    </recommendedName>
</protein>
<reference evidence="6 7" key="1">
    <citation type="journal article" date="2016" name="Nat. Commun.">
        <title>Thousands of microbial genomes shed light on interconnected biogeochemical processes in an aquifer system.</title>
        <authorList>
            <person name="Anantharaman K."/>
            <person name="Brown C.T."/>
            <person name="Hug L.A."/>
            <person name="Sharon I."/>
            <person name="Castelle C.J."/>
            <person name="Probst A.J."/>
            <person name="Thomas B.C."/>
            <person name="Singh A."/>
            <person name="Wilkins M.J."/>
            <person name="Karaoz U."/>
            <person name="Brodie E.L."/>
            <person name="Williams K.H."/>
            <person name="Hubbard S.S."/>
            <person name="Banfield J.F."/>
        </authorList>
    </citation>
    <scope>NUCLEOTIDE SEQUENCE [LARGE SCALE GENOMIC DNA]</scope>
</reference>